<keyword evidence="2" id="KW-0479">Metal-binding</keyword>
<dbReference type="InterPro" id="IPR006680">
    <property type="entry name" value="Amidohydro-rel"/>
</dbReference>
<sequence>MQDRYAIKGNIIFTKTPERFEVLENGYLVVEGKFVKGIYRSLPNEFRKIKIIDYENAIIIPGFVDLHSHAPQFPNLGLGLDKELMNWLQTYTFPEEFKYSNSSYAKKVYSAFIKELWRFGTTRACVFSTLHKNTTKLLMDLFAESGLSAYVGKVNMDRNSPEYLIETTKASIKDTIEILEEYSNKYELVKPIITPRFVPSCTFQLLKGLGNLAQKYDVPVQSHLCENYDEISFVKKLHPDYKNYSSIYNDARLFGDVPTIMAHCVLVDEDEIELMSRKKVFVAHCSNSNYNLSSGIAPIRSFITRGISVGLGSDISGGHSLSMMNVIVNAAQASNIKWLEKGRADKPLSISELFYLATKGGGKFFGKVGSFEEGYEFDALIIDDSSLYAFKPLSIEERLKKFIYIGDDRNIKVRYAAGKKIEEPRCY</sequence>
<dbReference type="InterPro" id="IPR032466">
    <property type="entry name" value="Metal_Hydrolase"/>
</dbReference>
<dbReference type="PATRIC" id="fig|1121326.3.peg.2004"/>
<dbReference type="GO" id="GO:0005829">
    <property type="term" value="C:cytosol"/>
    <property type="evidence" value="ECO:0007669"/>
    <property type="project" value="TreeGrafter"/>
</dbReference>
<comment type="caution">
    <text evidence="6">The sequence shown here is derived from an EMBL/GenBank/DDBJ whole genome shotgun (WGS) entry which is preliminary data.</text>
</comment>
<dbReference type="InterPro" id="IPR051607">
    <property type="entry name" value="Metallo-dep_hydrolases"/>
</dbReference>
<dbReference type="Proteomes" id="UP000076603">
    <property type="component" value="Unassembled WGS sequence"/>
</dbReference>
<dbReference type="RefSeq" id="WP_066621525.1">
    <property type="nucleotide sequence ID" value="NZ_FQXL01000004.1"/>
</dbReference>
<dbReference type="GO" id="GO:0008892">
    <property type="term" value="F:guanine deaminase activity"/>
    <property type="evidence" value="ECO:0007669"/>
    <property type="project" value="UniProtKB-EC"/>
</dbReference>
<keyword evidence="4" id="KW-0862">Zinc</keyword>
<dbReference type="Gene3D" id="2.30.40.10">
    <property type="entry name" value="Urease, subunit C, domain 1"/>
    <property type="match status" value="1"/>
</dbReference>
<dbReference type="STRING" id="1121326.CLMAG_20140"/>
<organism evidence="6 7">
    <name type="scientific">Clostridium magnum DSM 2767</name>
    <dbReference type="NCBI Taxonomy" id="1121326"/>
    <lineage>
        <taxon>Bacteria</taxon>
        <taxon>Bacillati</taxon>
        <taxon>Bacillota</taxon>
        <taxon>Clostridia</taxon>
        <taxon>Eubacteriales</taxon>
        <taxon>Clostridiaceae</taxon>
        <taxon>Clostridium</taxon>
    </lineage>
</organism>
<evidence type="ECO:0000313" key="7">
    <source>
        <dbReference type="Proteomes" id="UP000076603"/>
    </source>
</evidence>
<dbReference type="Pfam" id="PF01979">
    <property type="entry name" value="Amidohydro_1"/>
    <property type="match status" value="1"/>
</dbReference>
<dbReference type="AlphaFoldDB" id="A0A161WKE9"/>
<feature type="domain" description="Amidohydrolase-related" evidence="5">
    <location>
        <begin position="58"/>
        <end position="419"/>
    </location>
</feature>
<name>A0A161WKE9_9CLOT</name>
<reference evidence="6 7" key="1">
    <citation type="submission" date="2016-04" db="EMBL/GenBank/DDBJ databases">
        <title>Genome sequence of Clostridium magnum DSM 2767.</title>
        <authorList>
            <person name="Poehlein A."/>
            <person name="Uhlig R."/>
            <person name="Fischer R."/>
            <person name="Bahl H."/>
            <person name="Daniel R."/>
        </authorList>
    </citation>
    <scope>NUCLEOTIDE SEQUENCE [LARGE SCALE GENOMIC DNA]</scope>
    <source>
        <strain evidence="6 7">DSM 2767</strain>
    </source>
</reference>
<evidence type="ECO:0000256" key="3">
    <source>
        <dbReference type="ARBA" id="ARBA00022801"/>
    </source>
</evidence>
<dbReference type="SUPFAM" id="SSF51338">
    <property type="entry name" value="Composite domain of metallo-dependent hydrolases"/>
    <property type="match status" value="1"/>
</dbReference>
<dbReference type="InterPro" id="IPR011059">
    <property type="entry name" value="Metal-dep_hydrolase_composite"/>
</dbReference>
<dbReference type="PANTHER" id="PTHR11271">
    <property type="entry name" value="GUANINE DEAMINASE"/>
    <property type="match status" value="1"/>
</dbReference>
<comment type="cofactor">
    <cofactor evidence="1">
        <name>Zn(2+)</name>
        <dbReference type="ChEBI" id="CHEBI:29105"/>
    </cofactor>
</comment>
<evidence type="ECO:0000256" key="4">
    <source>
        <dbReference type="ARBA" id="ARBA00022833"/>
    </source>
</evidence>
<evidence type="ECO:0000256" key="1">
    <source>
        <dbReference type="ARBA" id="ARBA00001947"/>
    </source>
</evidence>
<gene>
    <name evidence="6" type="primary">guaD</name>
    <name evidence="6" type="ORF">CLMAG_20140</name>
</gene>
<dbReference type="PANTHER" id="PTHR11271:SF6">
    <property type="entry name" value="GUANINE DEAMINASE"/>
    <property type="match status" value="1"/>
</dbReference>
<keyword evidence="3 6" id="KW-0378">Hydrolase</keyword>
<dbReference type="OrthoDB" id="9807210at2"/>
<protein>
    <submittedName>
        <fullName evidence="6">Guanine deaminase</fullName>
        <ecNumber evidence="6">3.5.4.3</ecNumber>
    </submittedName>
</protein>
<dbReference type="Gene3D" id="3.20.20.140">
    <property type="entry name" value="Metal-dependent hydrolases"/>
    <property type="match status" value="1"/>
</dbReference>
<dbReference type="SUPFAM" id="SSF51556">
    <property type="entry name" value="Metallo-dependent hydrolases"/>
    <property type="match status" value="1"/>
</dbReference>
<evidence type="ECO:0000259" key="5">
    <source>
        <dbReference type="Pfam" id="PF01979"/>
    </source>
</evidence>
<dbReference type="EMBL" id="LWAE01000002">
    <property type="protein sequence ID" value="KZL92205.1"/>
    <property type="molecule type" value="Genomic_DNA"/>
</dbReference>
<dbReference type="GO" id="GO:0046098">
    <property type="term" value="P:guanine metabolic process"/>
    <property type="evidence" value="ECO:0007669"/>
    <property type="project" value="TreeGrafter"/>
</dbReference>
<dbReference type="EC" id="3.5.4.3" evidence="6"/>
<dbReference type="GO" id="GO:0008270">
    <property type="term" value="F:zinc ion binding"/>
    <property type="evidence" value="ECO:0007669"/>
    <property type="project" value="TreeGrafter"/>
</dbReference>
<keyword evidence="7" id="KW-1185">Reference proteome</keyword>
<proteinExistence type="predicted"/>
<evidence type="ECO:0000313" key="6">
    <source>
        <dbReference type="EMBL" id="KZL92205.1"/>
    </source>
</evidence>
<evidence type="ECO:0000256" key="2">
    <source>
        <dbReference type="ARBA" id="ARBA00022723"/>
    </source>
</evidence>
<accession>A0A161WKE9</accession>